<dbReference type="Pfam" id="PF00571">
    <property type="entry name" value="CBS"/>
    <property type="match status" value="1"/>
</dbReference>
<dbReference type="Proteomes" id="UP000654471">
    <property type="component" value="Unassembled WGS sequence"/>
</dbReference>
<dbReference type="RefSeq" id="WP_189302822.1">
    <property type="nucleotide sequence ID" value="NZ_BMRP01000016.1"/>
</dbReference>
<protein>
    <recommendedName>
        <fullName evidence="1">CBS domain-containing protein</fullName>
    </recommendedName>
</protein>
<proteinExistence type="predicted"/>
<evidence type="ECO:0000313" key="2">
    <source>
        <dbReference type="EMBL" id="GGU74821.1"/>
    </source>
</evidence>
<dbReference type="InterPro" id="IPR000644">
    <property type="entry name" value="CBS_dom"/>
</dbReference>
<dbReference type="Gene3D" id="3.10.580.10">
    <property type="entry name" value="CBS-domain"/>
    <property type="match status" value="1"/>
</dbReference>
<name>A0ABQ2VC23_9ACTN</name>
<keyword evidence="3" id="KW-1185">Reference proteome</keyword>
<dbReference type="SUPFAM" id="SSF54631">
    <property type="entry name" value="CBS-domain pair"/>
    <property type="match status" value="1"/>
</dbReference>
<evidence type="ECO:0000259" key="1">
    <source>
        <dbReference type="Pfam" id="PF00571"/>
    </source>
</evidence>
<accession>A0ABQ2VC23</accession>
<reference evidence="3" key="1">
    <citation type="journal article" date="2019" name="Int. J. Syst. Evol. Microbiol.">
        <title>The Global Catalogue of Microorganisms (GCM) 10K type strain sequencing project: providing services to taxonomists for standard genome sequencing and annotation.</title>
        <authorList>
            <consortium name="The Broad Institute Genomics Platform"/>
            <consortium name="The Broad Institute Genome Sequencing Center for Infectious Disease"/>
            <person name="Wu L."/>
            <person name="Ma J."/>
        </authorList>
    </citation>
    <scope>NUCLEOTIDE SEQUENCE [LARGE SCALE GENOMIC DNA]</scope>
    <source>
        <strain evidence="3">JCM 3399</strain>
    </source>
</reference>
<gene>
    <name evidence="2" type="ORF">GCM10010211_45930</name>
</gene>
<evidence type="ECO:0000313" key="3">
    <source>
        <dbReference type="Proteomes" id="UP000654471"/>
    </source>
</evidence>
<sequence length="130" mass="14199">MLRQIRLPMGRFGRAVGDAMASPGPQVGDDMIVDVALAVLDGARADHLLVRGEDGRCTGLVTRSQMSAHQHGSWYTEETRLRDIVYDRGPFISPAMPVRDAERAMRRRALPASPVIDEDGHALGILVLTP</sequence>
<organism evidence="2 3">
    <name type="scientific">Streptomyces albospinus</name>
    <dbReference type="NCBI Taxonomy" id="285515"/>
    <lineage>
        <taxon>Bacteria</taxon>
        <taxon>Bacillati</taxon>
        <taxon>Actinomycetota</taxon>
        <taxon>Actinomycetes</taxon>
        <taxon>Kitasatosporales</taxon>
        <taxon>Streptomycetaceae</taxon>
        <taxon>Streptomyces</taxon>
    </lineage>
</organism>
<dbReference type="CDD" id="cd02205">
    <property type="entry name" value="CBS_pair_SF"/>
    <property type="match status" value="1"/>
</dbReference>
<comment type="caution">
    <text evidence="2">The sequence shown here is derived from an EMBL/GenBank/DDBJ whole genome shotgun (WGS) entry which is preliminary data.</text>
</comment>
<feature type="domain" description="CBS" evidence="1">
    <location>
        <begin position="90"/>
        <end position="126"/>
    </location>
</feature>
<dbReference type="EMBL" id="BMRP01000016">
    <property type="protein sequence ID" value="GGU74821.1"/>
    <property type="molecule type" value="Genomic_DNA"/>
</dbReference>
<dbReference type="InterPro" id="IPR046342">
    <property type="entry name" value="CBS_dom_sf"/>
</dbReference>